<dbReference type="InterPro" id="IPR001452">
    <property type="entry name" value="SH3_domain"/>
</dbReference>
<dbReference type="SUPFAM" id="SSF48065">
    <property type="entry name" value="DBL homology domain (DH-domain)"/>
    <property type="match status" value="1"/>
</dbReference>
<dbReference type="InterPro" id="IPR011993">
    <property type="entry name" value="PH-like_dom_sf"/>
</dbReference>
<keyword evidence="1 2" id="KW-0728">SH3 domain</keyword>
<dbReference type="CDD" id="cd00160">
    <property type="entry name" value="RhoGEF"/>
    <property type="match status" value="1"/>
</dbReference>
<feature type="compositionally biased region" description="Polar residues" evidence="3">
    <location>
        <begin position="385"/>
        <end position="397"/>
    </location>
</feature>
<dbReference type="CDD" id="cd11877">
    <property type="entry name" value="SH3_PIX"/>
    <property type="match status" value="1"/>
</dbReference>
<feature type="domain" description="DH" evidence="6">
    <location>
        <begin position="81"/>
        <end position="261"/>
    </location>
</feature>
<feature type="region of interest" description="Disordered" evidence="3">
    <location>
        <begin position="1082"/>
        <end position="1118"/>
    </location>
</feature>
<evidence type="ECO:0008006" key="9">
    <source>
        <dbReference type="Google" id="ProtNLM"/>
    </source>
</evidence>
<dbReference type="InterPro" id="IPR036028">
    <property type="entry name" value="SH3-like_dom_sf"/>
</dbReference>
<dbReference type="Pfam" id="PF00621">
    <property type="entry name" value="RhoGEF"/>
    <property type="match status" value="1"/>
</dbReference>
<dbReference type="Pfam" id="PF00169">
    <property type="entry name" value="PH"/>
    <property type="match status" value="1"/>
</dbReference>
<feature type="region of interest" description="Disordered" evidence="3">
    <location>
        <begin position="827"/>
        <end position="847"/>
    </location>
</feature>
<dbReference type="PROSITE" id="PS50002">
    <property type="entry name" value="SH3"/>
    <property type="match status" value="1"/>
</dbReference>
<dbReference type="InterPro" id="IPR001849">
    <property type="entry name" value="PH_domain"/>
</dbReference>
<feature type="region of interest" description="Disordered" evidence="3">
    <location>
        <begin position="385"/>
        <end position="411"/>
    </location>
</feature>
<evidence type="ECO:0000259" key="4">
    <source>
        <dbReference type="PROSITE" id="PS50002"/>
    </source>
</evidence>
<dbReference type="PRINTS" id="PR00452">
    <property type="entry name" value="SH3DOMAIN"/>
</dbReference>
<proteinExistence type="predicted"/>
<dbReference type="GO" id="GO:0005737">
    <property type="term" value="C:cytoplasm"/>
    <property type="evidence" value="ECO:0007669"/>
    <property type="project" value="TreeGrafter"/>
</dbReference>
<dbReference type="PROSITE" id="PS50003">
    <property type="entry name" value="PH_DOMAIN"/>
    <property type="match status" value="1"/>
</dbReference>
<dbReference type="PANTHER" id="PTHR46026">
    <property type="entry name" value="RHO-TYPE GUANINE NUCLEOTIDE EXCHANGE FACTOR, ISOFORM F"/>
    <property type="match status" value="1"/>
</dbReference>
<protein>
    <recommendedName>
        <fullName evidence="9">Rho guanine nucleotide exchange factor 7</fullName>
    </recommendedName>
</protein>
<gene>
    <name evidence="7" type="ORF">LNINA_LOCUS9159</name>
</gene>
<evidence type="ECO:0000313" key="8">
    <source>
        <dbReference type="Proteomes" id="UP001497472"/>
    </source>
</evidence>
<feature type="compositionally biased region" description="Polar residues" evidence="3">
    <location>
        <begin position="829"/>
        <end position="847"/>
    </location>
</feature>
<evidence type="ECO:0000256" key="3">
    <source>
        <dbReference type="SAM" id="MobiDB-lite"/>
    </source>
</evidence>
<dbReference type="SMART" id="SM00233">
    <property type="entry name" value="PH"/>
    <property type="match status" value="1"/>
</dbReference>
<sequence length="1377" mass="154590">MSTENCLVKAIYSFKGKNNDELCFKKGDIITVTQKEEGGWWEGTLGETTGWFPSNYVTEYKDQSGSLTTSPIRAASEIQAFRNVVLKDIIDSEKAHVAEMQGLVTNFLQPLEQSDLLTKDEFKQLTGNISEVLQIHEQFLALLEDCATKTGPDQRVGGLFLQWAPDIKAVHQIYCAGHPRAVCILDKYKEELNTWMENNGAVCPGVLVLTAGLSKPFRRLGKYPAMLQELARHVHEAHPDRGDTHRASVVYKDIASGCAALRRQKELELQVVTGEVRGWPGGELASLGDVLHMGSVAVGPSHQDRYLVLFPSALLLLSVSKRVSAFVYEGCLPLTGISVCKLDDTESRKNAFEISGPMIDTIVAVCQTKAEADNWVSLLQKHSNINSPTHEGNQPQSLPHLARSPSEGALSSINSSRRSLYHVTLPPPSYPSASPYYSLTKYFAKLVRKKVITRQMLRKLLHERTWAKAFEFSGIPVKRRHRNHIKLKIATDGTVGTETEGSDSDESDCETDVTENITNSASTDAEANSSKILRQNAIDSIGPRTISSSCSSWDSNFGYVKYFDTSTDMQFNLPHLDIKGDCTKHIFDSNRNLFDIEHDIKSLQRSSRINNLNIKQHSDSADNSSFEARNCMACEDLVNMDQNTQFDILGQDDTDDFIPTRRSFPNYTLKNENIPKLWKSTEENYCRVELDYDSIMSDLIKVLDPPSPKCSRDYQVDSIIIDPPPMFRNEEDDVKIINVSLNADIPFRKHSINSDKKLRRSISRSMVEIEKKSNEAHLQRISSQSESQKSRKKCECCNRSFCPSPRSSDSGVAGSCNLASPELNMHEYSGSSNTGNESDCQEKQSVGSMKNFSQNVLDNRKLSLSDIEAATFEDQCRCTSPFGSTARTSCVTSVTSENSLDVKDISNTIVSPTFVASPPLPSPNIKRTSIRRNIERYIPEIQLKPEVPPRIYRKPSTHLEVPKNVRQQFPCQWSTLNITERSKPSLHYHMRIYRENSNENGRPSRKDIYRNRDAFAKDKRDSSLDVSTNIQKMRSRSEDLLKKKDAPGADSGFVVYRSDLYAHWWMKAKLPITVMAMSDSSNDLSSGLTNHKRSHSFNNHQSYTQHTQQTTKSKQKNQSARWLLNSCDSLDQSPAKSKVPIGKKFSSVDFIDTTGSSYSSKGWSVTCLRPAPPLRPQSFTVGSDENIGPTHPYAPHQRKSNSYEEDALILKVIEAYCTSARCRNAVSSVDCGHFPLGKVQYHAHATNKPHNYYTKYPVGARSETPEYAGCSKVSKVKRNKSSSAADTYLYRAPETRRLLAERKFQLNRSNPNLWDCSEDRNRLRHGHERRSGSHPSLAPPLRASVVPAPLPTSRSARSSTWCCGTFVKQLTKSHHFD</sequence>
<comment type="caution">
    <text evidence="7">The sequence shown here is derived from an EMBL/GenBank/DDBJ whole genome shotgun (WGS) entry which is preliminary data.</text>
</comment>
<dbReference type="Gene3D" id="2.30.30.40">
    <property type="entry name" value="SH3 Domains"/>
    <property type="match status" value="1"/>
</dbReference>
<organism evidence="7 8">
    <name type="scientific">Leptosia nina</name>
    <dbReference type="NCBI Taxonomy" id="320188"/>
    <lineage>
        <taxon>Eukaryota</taxon>
        <taxon>Metazoa</taxon>
        <taxon>Ecdysozoa</taxon>
        <taxon>Arthropoda</taxon>
        <taxon>Hexapoda</taxon>
        <taxon>Insecta</taxon>
        <taxon>Pterygota</taxon>
        <taxon>Neoptera</taxon>
        <taxon>Endopterygota</taxon>
        <taxon>Lepidoptera</taxon>
        <taxon>Glossata</taxon>
        <taxon>Ditrysia</taxon>
        <taxon>Papilionoidea</taxon>
        <taxon>Pieridae</taxon>
        <taxon>Pierinae</taxon>
        <taxon>Leptosia</taxon>
    </lineage>
</organism>
<feature type="region of interest" description="Disordered" evidence="3">
    <location>
        <begin position="1325"/>
        <end position="1345"/>
    </location>
</feature>
<feature type="compositionally biased region" description="Low complexity" evidence="3">
    <location>
        <begin position="1098"/>
        <end position="1118"/>
    </location>
</feature>
<dbReference type="SMART" id="SM00325">
    <property type="entry name" value="RhoGEF"/>
    <property type="match status" value="1"/>
</dbReference>
<dbReference type="Proteomes" id="UP001497472">
    <property type="component" value="Unassembled WGS sequence"/>
</dbReference>
<dbReference type="FunFam" id="2.30.30.40:FF:000072">
    <property type="entry name" value="Unconventional Myosin IB"/>
    <property type="match status" value="1"/>
</dbReference>
<dbReference type="PROSITE" id="PS50010">
    <property type="entry name" value="DH_2"/>
    <property type="match status" value="1"/>
</dbReference>
<dbReference type="InterPro" id="IPR035899">
    <property type="entry name" value="DBL_dom_sf"/>
</dbReference>
<feature type="domain" description="PH" evidence="5">
    <location>
        <begin position="283"/>
        <end position="384"/>
    </location>
</feature>
<evidence type="ECO:0000313" key="7">
    <source>
        <dbReference type="EMBL" id="CAK1549894.1"/>
    </source>
</evidence>
<evidence type="ECO:0000259" key="6">
    <source>
        <dbReference type="PROSITE" id="PS50010"/>
    </source>
</evidence>
<dbReference type="Gene3D" id="2.30.29.30">
    <property type="entry name" value="Pleckstrin-homology domain (PH domain)/Phosphotyrosine-binding domain (PTB)"/>
    <property type="match status" value="1"/>
</dbReference>
<dbReference type="Gene3D" id="1.20.900.10">
    <property type="entry name" value="Dbl homology (DH) domain"/>
    <property type="match status" value="1"/>
</dbReference>
<dbReference type="SUPFAM" id="SSF50729">
    <property type="entry name" value="PH domain-like"/>
    <property type="match status" value="1"/>
</dbReference>
<feature type="domain" description="SH3" evidence="4">
    <location>
        <begin position="3"/>
        <end position="62"/>
    </location>
</feature>
<dbReference type="PANTHER" id="PTHR46026:SF1">
    <property type="entry name" value="RHO-TYPE GUANINE NUCLEOTIDE EXCHANGE FACTOR, ISOFORM F"/>
    <property type="match status" value="1"/>
</dbReference>
<keyword evidence="8" id="KW-1185">Reference proteome</keyword>
<evidence type="ECO:0000256" key="2">
    <source>
        <dbReference type="PROSITE-ProRule" id="PRU00192"/>
    </source>
</evidence>
<dbReference type="Pfam" id="PF00018">
    <property type="entry name" value="SH3_1"/>
    <property type="match status" value="1"/>
</dbReference>
<evidence type="ECO:0000256" key="1">
    <source>
        <dbReference type="ARBA" id="ARBA00022443"/>
    </source>
</evidence>
<accession>A0AAV1JMR6</accession>
<evidence type="ECO:0000259" key="5">
    <source>
        <dbReference type="PROSITE" id="PS50003"/>
    </source>
</evidence>
<name>A0AAV1JMR6_9NEOP</name>
<reference evidence="7 8" key="1">
    <citation type="submission" date="2023-11" db="EMBL/GenBank/DDBJ databases">
        <authorList>
            <person name="Okamura Y."/>
        </authorList>
    </citation>
    <scope>NUCLEOTIDE SEQUENCE [LARGE SCALE GENOMIC DNA]</scope>
</reference>
<dbReference type="InterPro" id="IPR000219">
    <property type="entry name" value="DH_dom"/>
</dbReference>
<dbReference type="SMART" id="SM00326">
    <property type="entry name" value="SH3"/>
    <property type="match status" value="1"/>
</dbReference>
<dbReference type="SUPFAM" id="SSF50044">
    <property type="entry name" value="SH3-domain"/>
    <property type="match status" value="1"/>
</dbReference>
<dbReference type="GO" id="GO:0005085">
    <property type="term" value="F:guanyl-nucleotide exchange factor activity"/>
    <property type="evidence" value="ECO:0007669"/>
    <property type="project" value="InterPro"/>
</dbReference>
<dbReference type="EMBL" id="CAVLEF010000040">
    <property type="protein sequence ID" value="CAK1549894.1"/>
    <property type="molecule type" value="Genomic_DNA"/>
</dbReference>
<dbReference type="GO" id="GO:0016192">
    <property type="term" value="P:vesicle-mediated transport"/>
    <property type="evidence" value="ECO:0007669"/>
    <property type="project" value="UniProtKB-ARBA"/>
</dbReference>